<organism evidence="2 3">
    <name type="scientific">candidate division MSBL1 archaeon SCGC-AAA382A03</name>
    <dbReference type="NCBI Taxonomy" id="1698278"/>
    <lineage>
        <taxon>Archaea</taxon>
        <taxon>Methanobacteriati</taxon>
        <taxon>Methanobacteriota</taxon>
        <taxon>candidate division MSBL1</taxon>
    </lineage>
</organism>
<dbReference type="SUPFAM" id="SSF47794">
    <property type="entry name" value="Rad51 N-terminal domain-like"/>
    <property type="match status" value="2"/>
</dbReference>
<evidence type="ECO:0000313" key="3">
    <source>
        <dbReference type="Proteomes" id="UP000070549"/>
    </source>
</evidence>
<dbReference type="EMBL" id="LHYC01000068">
    <property type="protein sequence ID" value="KXB04398.1"/>
    <property type="molecule type" value="Genomic_DNA"/>
</dbReference>
<evidence type="ECO:0000259" key="1">
    <source>
        <dbReference type="SMART" id="SM00278"/>
    </source>
</evidence>
<protein>
    <recommendedName>
        <fullName evidence="1">Helix-hairpin-helix DNA-binding motif class 1 domain-containing protein</fullName>
    </recommendedName>
</protein>
<dbReference type="Pfam" id="PF14520">
    <property type="entry name" value="HHH_5"/>
    <property type="match status" value="2"/>
</dbReference>
<feature type="domain" description="Helix-hairpin-helix DNA-binding motif class 1" evidence="1">
    <location>
        <begin position="98"/>
        <end position="117"/>
    </location>
</feature>
<sequence length="232" mass="26399">MVNQSIKEFAKAIKKGNSEKAEEFIEKILKEKEKALKSKKIEELAEIRSNEAEKLQDHGFKSLEALAKAKVKKLTEIPEIGENIAEKIIKSAQKEVDEEFSELPGVGPDKAAKIREYGYYSIDTLADADKKELAEIPKIGEKIAENIIKFAKERRVEEKEIEGYRHALEGVLTALESDRVLTLPNKISAEKYSKEKLEEIRKEMKSRALHDFRPAEEKGFNEAWADILEALT</sequence>
<evidence type="ECO:0000313" key="2">
    <source>
        <dbReference type="EMBL" id="KXB04398.1"/>
    </source>
</evidence>
<keyword evidence="3" id="KW-1185">Reference proteome</keyword>
<dbReference type="GO" id="GO:0006281">
    <property type="term" value="P:DNA repair"/>
    <property type="evidence" value="ECO:0007669"/>
    <property type="project" value="InterPro"/>
</dbReference>
<name>A0A133VD66_9EURY</name>
<dbReference type="SMART" id="SM00278">
    <property type="entry name" value="HhH1"/>
    <property type="match status" value="3"/>
</dbReference>
<dbReference type="Gene3D" id="1.10.150.20">
    <property type="entry name" value="5' to 3' exonuclease, C-terminal subdomain"/>
    <property type="match status" value="2"/>
</dbReference>
<dbReference type="InterPro" id="IPR003583">
    <property type="entry name" value="Hlx-hairpin-Hlx_DNA-bd_motif"/>
</dbReference>
<feature type="domain" description="Helix-hairpin-helix DNA-binding motif class 1" evidence="1">
    <location>
        <begin position="131"/>
        <end position="150"/>
    </location>
</feature>
<dbReference type="AlphaFoldDB" id="A0A133VD66"/>
<dbReference type="Proteomes" id="UP000070549">
    <property type="component" value="Unassembled WGS sequence"/>
</dbReference>
<gene>
    <name evidence="2" type="ORF">AKJ49_02140</name>
</gene>
<proteinExistence type="predicted"/>
<dbReference type="GO" id="GO:0003677">
    <property type="term" value="F:DNA binding"/>
    <property type="evidence" value="ECO:0007669"/>
    <property type="project" value="InterPro"/>
</dbReference>
<reference evidence="2 3" key="1">
    <citation type="journal article" date="2016" name="Sci. Rep.">
        <title>Metabolic traits of an uncultured archaeal lineage -MSBL1- from brine pools of the Red Sea.</title>
        <authorList>
            <person name="Mwirichia R."/>
            <person name="Alam I."/>
            <person name="Rashid M."/>
            <person name="Vinu M."/>
            <person name="Ba-Alawi W."/>
            <person name="Anthony Kamau A."/>
            <person name="Kamanda Ngugi D."/>
            <person name="Goker M."/>
            <person name="Klenk H.P."/>
            <person name="Bajic V."/>
            <person name="Stingl U."/>
        </authorList>
    </citation>
    <scope>NUCLEOTIDE SEQUENCE [LARGE SCALE GENOMIC DNA]</scope>
    <source>
        <strain evidence="2">SCGC-AAA382A03</strain>
    </source>
</reference>
<dbReference type="InterPro" id="IPR010995">
    <property type="entry name" value="DNA_repair_Rad51/TF_NusA_a-hlx"/>
</dbReference>
<feature type="domain" description="Helix-hairpin-helix DNA-binding motif class 1" evidence="1">
    <location>
        <begin position="72"/>
        <end position="91"/>
    </location>
</feature>
<accession>A0A133VD66</accession>
<dbReference type="GO" id="GO:0000166">
    <property type="term" value="F:nucleotide binding"/>
    <property type="evidence" value="ECO:0007669"/>
    <property type="project" value="InterPro"/>
</dbReference>
<comment type="caution">
    <text evidence="2">The sequence shown here is derived from an EMBL/GenBank/DDBJ whole genome shotgun (WGS) entry which is preliminary data.</text>
</comment>